<dbReference type="RefSeq" id="WP_092629856.1">
    <property type="nucleotide sequence ID" value="NZ_FNQT01000001.1"/>
</dbReference>
<sequence>MVDVARAVERMESFLAEQLADAGAEGYVVGVSGGLDSAVATTLAARAVGPESVTGLVMPGRPNSEANMADARALCRDLGVAFEDVSIQPIVDATEAQLPFEPATPTLGNVRARTRMVLEYAVANEHDQLVLGAGNRSERLLGYVTKYGDDAVDVQPMKDLYKSDVPQVARHVGVDERFVEKTPTAALWEGQTDESELGAEYETIDTVLRRVVDADQSPAQVARATGIDREIVDRLVDRWQSSAHKRTQPPGPSLRE</sequence>
<feature type="binding site" evidence="8">
    <location>
        <position position="162"/>
    </location>
    <ligand>
        <name>ATP</name>
        <dbReference type="ChEBI" id="CHEBI:30616"/>
    </ligand>
</feature>
<dbReference type="GO" id="GO:0004359">
    <property type="term" value="F:glutaminase activity"/>
    <property type="evidence" value="ECO:0007669"/>
    <property type="project" value="InterPro"/>
</dbReference>
<dbReference type="PANTHER" id="PTHR23090:SF9">
    <property type="entry name" value="GLUTAMINE-DEPENDENT NAD(+) SYNTHETASE"/>
    <property type="match status" value="1"/>
</dbReference>
<dbReference type="NCBIfam" id="TIGR00552">
    <property type="entry name" value="nadE"/>
    <property type="match status" value="1"/>
</dbReference>
<evidence type="ECO:0000256" key="1">
    <source>
        <dbReference type="ARBA" id="ARBA00005859"/>
    </source>
</evidence>
<protein>
    <recommendedName>
        <fullName evidence="8 10">NH(3)-dependent NAD(+) synthetase</fullName>
        <ecNumber evidence="8 10">6.3.1.5</ecNumber>
    </recommendedName>
</protein>
<evidence type="ECO:0000313" key="12">
    <source>
        <dbReference type="EMBL" id="SDZ76246.1"/>
    </source>
</evidence>
<evidence type="ECO:0000256" key="4">
    <source>
        <dbReference type="ARBA" id="ARBA00022741"/>
    </source>
</evidence>
<feature type="binding site" evidence="8">
    <location>
        <begin position="30"/>
        <end position="37"/>
    </location>
    <ligand>
        <name>ATP</name>
        <dbReference type="ChEBI" id="CHEBI:30616"/>
    </ligand>
</feature>
<dbReference type="SUPFAM" id="SSF52402">
    <property type="entry name" value="Adenine nucleotide alpha hydrolases-like"/>
    <property type="match status" value="1"/>
</dbReference>
<dbReference type="EC" id="6.3.1.5" evidence="8 10"/>
<comment type="caution">
    <text evidence="8">Lacks conserved residue(s) required for the propagation of feature annotation.</text>
</comment>
<comment type="pathway">
    <text evidence="8">Cofactor biosynthesis; NAD(+) biosynthesis; NAD(+) from deamido-NAD(+) (ammonia route): step 1/1.</text>
</comment>
<keyword evidence="7 8" id="KW-0520">NAD</keyword>
<comment type="function">
    <text evidence="8">Catalyzes the ATP-dependent amidation of deamido-NAD to form NAD. Uses ammonia as a nitrogen source.</text>
</comment>
<keyword evidence="5 8" id="KW-0067">ATP-binding</keyword>
<evidence type="ECO:0000256" key="9">
    <source>
        <dbReference type="RuleBase" id="RU003811"/>
    </source>
</evidence>
<reference evidence="12 13" key="1">
    <citation type="submission" date="2016-10" db="EMBL/GenBank/DDBJ databases">
        <authorList>
            <person name="de Groot N.N."/>
        </authorList>
    </citation>
    <scope>NUCLEOTIDE SEQUENCE [LARGE SCALE GENOMIC DNA]</scope>
    <source>
        <strain evidence="12 13">CGMCC 1.8712</strain>
    </source>
</reference>
<feature type="binding site" evidence="8">
    <location>
        <position position="153"/>
    </location>
    <ligand>
        <name>deamido-NAD(+)</name>
        <dbReference type="ChEBI" id="CHEBI:58437"/>
        <note>ligand shared between two neighboring subunits</note>
    </ligand>
</feature>
<evidence type="ECO:0000256" key="3">
    <source>
        <dbReference type="ARBA" id="ARBA00022723"/>
    </source>
</evidence>
<dbReference type="InterPro" id="IPR022926">
    <property type="entry name" value="NH(3)-dep_NAD(+)_synth"/>
</dbReference>
<dbReference type="GO" id="GO:0009435">
    <property type="term" value="P:NAD+ biosynthetic process"/>
    <property type="evidence" value="ECO:0007669"/>
    <property type="project" value="UniProtKB-UniRule"/>
</dbReference>
<dbReference type="PANTHER" id="PTHR23090">
    <property type="entry name" value="NH 3 /GLUTAMINE-DEPENDENT NAD + SYNTHETASE"/>
    <property type="match status" value="1"/>
</dbReference>
<evidence type="ECO:0000256" key="10">
    <source>
        <dbReference type="RuleBase" id="RU003812"/>
    </source>
</evidence>
<feature type="binding site" description="in other chain" evidence="8">
    <location>
        <position position="146"/>
    </location>
    <ligand>
        <name>deamido-NAD(+)</name>
        <dbReference type="ChEBI" id="CHEBI:58437"/>
        <note>ligand shared between two neighboring subunits</note>
    </ligand>
</feature>
<dbReference type="Proteomes" id="UP000236755">
    <property type="component" value="Unassembled WGS sequence"/>
</dbReference>
<dbReference type="OrthoDB" id="39312at2157"/>
<dbReference type="Pfam" id="PF02540">
    <property type="entry name" value="NAD_synthase"/>
    <property type="match status" value="1"/>
</dbReference>
<comment type="subunit">
    <text evidence="8">Homodimer.</text>
</comment>
<dbReference type="GO" id="GO:0008795">
    <property type="term" value="F:NAD+ synthase activity"/>
    <property type="evidence" value="ECO:0007669"/>
    <property type="project" value="UniProtKB-UniRule"/>
</dbReference>
<dbReference type="InterPro" id="IPR022310">
    <property type="entry name" value="NAD/GMP_synthase"/>
</dbReference>
<evidence type="ECO:0000313" key="13">
    <source>
        <dbReference type="Proteomes" id="UP000236755"/>
    </source>
</evidence>
<evidence type="ECO:0000259" key="11">
    <source>
        <dbReference type="Pfam" id="PF02540"/>
    </source>
</evidence>
<dbReference type="FunFam" id="3.40.50.620:FF:000106">
    <property type="entry name" value="Glutamine-dependent NAD(+) synthetase"/>
    <property type="match status" value="1"/>
</dbReference>
<dbReference type="InterPro" id="IPR014729">
    <property type="entry name" value="Rossmann-like_a/b/a_fold"/>
</dbReference>
<evidence type="ECO:0000256" key="8">
    <source>
        <dbReference type="HAMAP-Rule" id="MF_00193"/>
    </source>
</evidence>
<dbReference type="InterPro" id="IPR003694">
    <property type="entry name" value="NAD_synthase"/>
</dbReference>
<dbReference type="GO" id="GO:0003952">
    <property type="term" value="F:NAD+ synthase (glutamine-hydrolyzing) activity"/>
    <property type="evidence" value="ECO:0007669"/>
    <property type="project" value="InterPro"/>
</dbReference>
<keyword evidence="6 8" id="KW-0460">Magnesium</keyword>
<feature type="domain" description="NAD/GMP synthase" evidence="11">
    <location>
        <begin position="8"/>
        <end position="249"/>
    </location>
</feature>
<dbReference type="AlphaFoldDB" id="A0A1H3VN87"/>
<keyword evidence="4 8" id="KW-0547">Nucleotide-binding</keyword>
<dbReference type="HAMAP" id="MF_00193">
    <property type="entry name" value="NadE_ammonia_dep"/>
    <property type="match status" value="1"/>
</dbReference>
<dbReference type="CDD" id="cd00553">
    <property type="entry name" value="NAD_synthase"/>
    <property type="match status" value="1"/>
</dbReference>
<evidence type="ECO:0000256" key="6">
    <source>
        <dbReference type="ARBA" id="ARBA00022842"/>
    </source>
</evidence>
<feature type="binding site" description="in other chain" evidence="8">
    <location>
        <begin position="244"/>
        <end position="245"/>
    </location>
    <ligand>
        <name>deamido-NAD(+)</name>
        <dbReference type="ChEBI" id="CHEBI:58437"/>
        <note>ligand shared between two neighboring subunits</note>
    </ligand>
</feature>
<evidence type="ECO:0000256" key="7">
    <source>
        <dbReference type="ARBA" id="ARBA00023027"/>
    </source>
</evidence>
<dbReference type="GO" id="GO:0005737">
    <property type="term" value="C:cytoplasm"/>
    <property type="evidence" value="ECO:0007669"/>
    <property type="project" value="InterPro"/>
</dbReference>
<keyword evidence="2 8" id="KW-0436">Ligase</keyword>
<feature type="binding site" description="in other chain" evidence="8">
    <location>
        <position position="113"/>
    </location>
    <ligand>
        <name>deamido-NAD(+)</name>
        <dbReference type="ChEBI" id="CHEBI:58437"/>
        <note>ligand shared between two neighboring subunits</note>
    </ligand>
</feature>
<dbReference type="GO" id="GO:0005524">
    <property type="term" value="F:ATP binding"/>
    <property type="evidence" value="ECO:0007669"/>
    <property type="project" value="UniProtKB-UniRule"/>
</dbReference>
<feature type="binding site" evidence="8">
    <location>
        <position position="138"/>
    </location>
    <ligand>
        <name>Mg(2+)</name>
        <dbReference type="ChEBI" id="CHEBI:18420"/>
    </ligand>
</feature>
<dbReference type="EMBL" id="FNQT01000001">
    <property type="protein sequence ID" value="SDZ76246.1"/>
    <property type="molecule type" value="Genomic_DNA"/>
</dbReference>
<comment type="catalytic activity">
    <reaction evidence="8 10">
        <text>deamido-NAD(+) + NH4(+) + ATP = AMP + diphosphate + NAD(+) + H(+)</text>
        <dbReference type="Rhea" id="RHEA:21188"/>
        <dbReference type="ChEBI" id="CHEBI:15378"/>
        <dbReference type="ChEBI" id="CHEBI:28938"/>
        <dbReference type="ChEBI" id="CHEBI:30616"/>
        <dbReference type="ChEBI" id="CHEBI:33019"/>
        <dbReference type="ChEBI" id="CHEBI:57540"/>
        <dbReference type="ChEBI" id="CHEBI:58437"/>
        <dbReference type="ChEBI" id="CHEBI:456215"/>
        <dbReference type="EC" id="6.3.1.5"/>
    </reaction>
</comment>
<keyword evidence="13" id="KW-1185">Reference proteome</keyword>
<evidence type="ECO:0000256" key="2">
    <source>
        <dbReference type="ARBA" id="ARBA00022598"/>
    </source>
</evidence>
<dbReference type="STRING" id="555874.SAMN04488065_0113"/>
<feature type="binding site" evidence="8">
    <location>
        <position position="184"/>
    </location>
    <ligand>
        <name>ATP</name>
        <dbReference type="ChEBI" id="CHEBI:30616"/>
    </ligand>
</feature>
<comment type="similarity">
    <text evidence="1 8 9">Belongs to the NAD synthetase family.</text>
</comment>
<proteinExistence type="inferred from homology"/>
<dbReference type="UniPathway" id="UPA00253">
    <property type="reaction ID" value="UER00333"/>
</dbReference>
<name>A0A1H3VN87_9EURY</name>
<evidence type="ECO:0000256" key="5">
    <source>
        <dbReference type="ARBA" id="ARBA00022840"/>
    </source>
</evidence>
<keyword evidence="3 8" id="KW-0479">Metal-binding</keyword>
<dbReference type="GO" id="GO:0046872">
    <property type="term" value="F:metal ion binding"/>
    <property type="evidence" value="ECO:0007669"/>
    <property type="project" value="UniProtKB-KW"/>
</dbReference>
<dbReference type="Gene3D" id="3.40.50.620">
    <property type="entry name" value="HUPs"/>
    <property type="match status" value="1"/>
</dbReference>
<accession>A0A1H3VN87</accession>
<dbReference type="NCBIfam" id="NF010587">
    <property type="entry name" value="PRK13980.1"/>
    <property type="match status" value="1"/>
</dbReference>
<feature type="binding site" evidence="8">
    <location>
        <position position="36"/>
    </location>
    <ligand>
        <name>Mg(2+)</name>
        <dbReference type="ChEBI" id="CHEBI:18420"/>
    </ligand>
</feature>
<gene>
    <name evidence="8" type="primary">nadE</name>
    <name evidence="12" type="ORF">SAMN04488065_0113</name>
</gene>
<organism evidence="12 13">
    <name type="scientific">Haloplanus vescus</name>
    <dbReference type="NCBI Taxonomy" id="555874"/>
    <lineage>
        <taxon>Archaea</taxon>
        <taxon>Methanobacteriati</taxon>
        <taxon>Methanobacteriota</taxon>
        <taxon>Stenosarchaea group</taxon>
        <taxon>Halobacteria</taxon>
        <taxon>Halobacteriales</taxon>
        <taxon>Haloferacaceae</taxon>
        <taxon>Haloplanus</taxon>
    </lineage>
</organism>